<dbReference type="InterPro" id="IPR008135">
    <property type="entry name" value="Competence-induced_CinA"/>
</dbReference>
<comment type="caution">
    <text evidence="2">The sequence shown here is derived from an EMBL/GenBank/DDBJ whole genome shotgun (WGS) entry which is preliminary data.</text>
</comment>
<dbReference type="SMART" id="SM00852">
    <property type="entry name" value="MoCF_biosynth"/>
    <property type="match status" value="1"/>
</dbReference>
<keyword evidence="3" id="KW-1185">Reference proteome</keyword>
<evidence type="ECO:0000313" key="2">
    <source>
        <dbReference type="EMBL" id="TWU40462.1"/>
    </source>
</evidence>
<dbReference type="PANTHER" id="PTHR13939:SF0">
    <property type="entry name" value="NMN AMIDOHYDROLASE-LIKE PROTEIN YFAY"/>
    <property type="match status" value="1"/>
</dbReference>
<name>A0A5C6DUY6_9BACT</name>
<dbReference type="InterPro" id="IPR001453">
    <property type="entry name" value="MoaB/Mog_dom"/>
</dbReference>
<dbReference type="AlphaFoldDB" id="A0A5C6DUY6"/>
<dbReference type="Pfam" id="PF00994">
    <property type="entry name" value="MoCF_biosynth"/>
    <property type="match status" value="1"/>
</dbReference>
<dbReference type="Gene3D" id="3.30.70.2860">
    <property type="match status" value="1"/>
</dbReference>
<dbReference type="SUPFAM" id="SSF53218">
    <property type="entry name" value="Molybdenum cofactor biosynthesis proteins"/>
    <property type="match status" value="1"/>
</dbReference>
<proteinExistence type="predicted"/>
<feature type="domain" description="MoaB/Mog" evidence="1">
    <location>
        <begin position="12"/>
        <end position="183"/>
    </location>
</feature>
<sequence length="412" mass="45140">MTETNHRKPTAEVISIGDEMTSGARLDTNAQWLSRRLAELGVEVLFHTTVCDSMDCNVDVFRTAVRRVDVVVCTGGLGPTRDDLTRDALAEASGKVLEFRQQAMDKIERLFATRQRPMSQRNRLQAMFPKGSTTIPNPQGTAPGIDQTFDQGDETTCRVFALPGVPAEMKPMFDQTVAPAIAMMTGGGSVIRSLVMKFFGTGESAMEERLGEMISRDRIPRVGITVSAATLSLRITASSDSALRCDQMIAETRDEIMSRVGDLYFGEGEDFEQYHAIDQLLRGRKESLVVVELGYAAPLGDWFATLGVTPTYRGGISLATSGQLMRLTSAASFDASLDEIKSRFDADWLLLVDPYPAIEEADRSGMPTADVSIVVVDPTGQRHTTSTHIGGHPEILQPRIAKSAMAWLRTWL</sequence>
<dbReference type="PIRSF" id="PIRSF006728">
    <property type="entry name" value="CinA"/>
    <property type="match status" value="1"/>
</dbReference>
<dbReference type="InterPro" id="IPR036425">
    <property type="entry name" value="MoaB/Mog-like_dom_sf"/>
</dbReference>
<reference evidence="2 3" key="1">
    <citation type="submission" date="2019-02" db="EMBL/GenBank/DDBJ databases">
        <title>Deep-cultivation of Planctomycetes and their phenomic and genomic characterization uncovers novel biology.</title>
        <authorList>
            <person name="Wiegand S."/>
            <person name="Jogler M."/>
            <person name="Boedeker C."/>
            <person name="Pinto D."/>
            <person name="Vollmers J."/>
            <person name="Rivas-Marin E."/>
            <person name="Kohn T."/>
            <person name="Peeters S.H."/>
            <person name="Heuer A."/>
            <person name="Rast P."/>
            <person name="Oberbeckmann S."/>
            <person name="Bunk B."/>
            <person name="Jeske O."/>
            <person name="Meyerdierks A."/>
            <person name="Storesund J.E."/>
            <person name="Kallscheuer N."/>
            <person name="Luecker S."/>
            <person name="Lage O.M."/>
            <person name="Pohl T."/>
            <person name="Merkel B.J."/>
            <person name="Hornburger P."/>
            <person name="Mueller R.-W."/>
            <person name="Bruemmer F."/>
            <person name="Labrenz M."/>
            <person name="Spormann A.M."/>
            <person name="Op Den Camp H."/>
            <person name="Overmann J."/>
            <person name="Amann R."/>
            <person name="Jetten M.S.M."/>
            <person name="Mascher T."/>
            <person name="Medema M.H."/>
            <person name="Devos D.P."/>
            <person name="Kaster A.-K."/>
            <person name="Ovreas L."/>
            <person name="Rohde M."/>
            <person name="Galperin M.Y."/>
            <person name="Jogler C."/>
        </authorList>
    </citation>
    <scope>NUCLEOTIDE SEQUENCE [LARGE SCALE GENOMIC DNA]</scope>
    <source>
        <strain evidence="2 3">Poly41</strain>
    </source>
</reference>
<evidence type="ECO:0000313" key="3">
    <source>
        <dbReference type="Proteomes" id="UP000319143"/>
    </source>
</evidence>
<dbReference type="InterPro" id="IPR041424">
    <property type="entry name" value="CinA_KH"/>
</dbReference>
<dbReference type="PANTHER" id="PTHR13939">
    <property type="entry name" value="NICOTINAMIDE-NUCLEOTIDE AMIDOHYDROLASE PNCC"/>
    <property type="match status" value="1"/>
</dbReference>
<organism evidence="2 3">
    <name type="scientific">Novipirellula artificiosorum</name>
    <dbReference type="NCBI Taxonomy" id="2528016"/>
    <lineage>
        <taxon>Bacteria</taxon>
        <taxon>Pseudomonadati</taxon>
        <taxon>Planctomycetota</taxon>
        <taxon>Planctomycetia</taxon>
        <taxon>Pirellulales</taxon>
        <taxon>Pirellulaceae</taxon>
        <taxon>Novipirellula</taxon>
    </lineage>
</organism>
<dbReference type="OrthoDB" id="9801454at2"/>
<dbReference type="RefSeq" id="WP_146525076.1">
    <property type="nucleotide sequence ID" value="NZ_SJPV01000002.1"/>
</dbReference>
<dbReference type="InterPro" id="IPR050101">
    <property type="entry name" value="CinA"/>
</dbReference>
<dbReference type="EMBL" id="SJPV01000002">
    <property type="protein sequence ID" value="TWU40462.1"/>
    <property type="molecule type" value="Genomic_DNA"/>
</dbReference>
<gene>
    <name evidence="2" type="primary">cinA</name>
    <name evidence="2" type="ORF">Poly41_12950</name>
</gene>
<evidence type="ECO:0000259" key="1">
    <source>
        <dbReference type="SMART" id="SM00852"/>
    </source>
</evidence>
<dbReference type="Proteomes" id="UP000319143">
    <property type="component" value="Unassembled WGS sequence"/>
</dbReference>
<dbReference type="CDD" id="cd00885">
    <property type="entry name" value="cinA"/>
    <property type="match status" value="1"/>
</dbReference>
<accession>A0A5C6DUY6</accession>
<dbReference type="Gene3D" id="3.40.980.10">
    <property type="entry name" value="MoaB/Mog-like domain"/>
    <property type="match status" value="1"/>
</dbReference>
<protein>
    <submittedName>
        <fullName evidence="2">Putative competence-damage inducible protein</fullName>
    </submittedName>
</protein>
<dbReference type="Pfam" id="PF18146">
    <property type="entry name" value="CinA_KH"/>
    <property type="match status" value="1"/>
</dbReference>